<keyword evidence="1" id="KW-0732">Signal</keyword>
<feature type="chain" id="PRO_5047444606" evidence="1">
    <location>
        <begin position="22"/>
        <end position="184"/>
    </location>
</feature>
<comment type="caution">
    <text evidence="2">The sequence shown here is derived from an EMBL/GenBank/DDBJ whole genome shotgun (WGS) entry which is preliminary data.</text>
</comment>
<evidence type="ECO:0000256" key="1">
    <source>
        <dbReference type="SAM" id="SignalP"/>
    </source>
</evidence>
<organism evidence="2 3">
    <name type="scientific">Platanthera guangdongensis</name>
    <dbReference type="NCBI Taxonomy" id="2320717"/>
    <lineage>
        <taxon>Eukaryota</taxon>
        <taxon>Viridiplantae</taxon>
        <taxon>Streptophyta</taxon>
        <taxon>Embryophyta</taxon>
        <taxon>Tracheophyta</taxon>
        <taxon>Spermatophyta</taxon>
        <taxon>Magnoliopsida</taxon>
        <taxon>Liliopsida</taxon>
        <taxon>Asparagales</taxon>
        <taxon>Orchidaceae</taxon>
        <taxon>Orchidoideae</taxon>
        <taxon>Orchideae</taxon>
        <taxon>Orchidinae</taxon>
        <taxon>Platanthera</taxon>
    </lineage>
</organism>
<sequence>MTHAPPWACLRLAWATSLTSTGEDVVMEGGMGCPPYPCMASPLWSCRVPHLSVELWCAGGLRPLGWGVTAAAGRLTGAIMMGERLPAGWSWEDITTTALQVSEAGLAPVRLLCYTIYQCWRSRNAYTHGRVVGTPVVIAAAVLENIAIFDQGRNSGCWGTSRPSGLFRLPTWCPPTPTARLDQD</sequence>
<evidence type="ECO:0000313" key="3">
    <source>
        <dbReference type="Proteomes" id="UP001412067"/>
    </source>
</evidence>
<accession>A0ABR2LZD0</accession>
<reference evidence="2 3" key="1">
    <citation type="journal article" date="2022" name="Nat. Plants">
        <title>Genomes of leafy and leafless Platanthera orchids illuminate the evolution of mycoheterotrophy.</title>
        <authorList>
            <person name="Li M.H."/>
            <person name="Liu K.W."/>
            <person name="Li Z."/>
            <person name="Lu H.C."/>
            <person name="Ye Q.L."/>
            <person name="Zhang D."/>
            <person name="Wang J.Y."/>
            <person name="Li Y.F."/>
            <person name="Zhong Z.M."/>
            <person name="Liu X."/>
            <person name="Yu X."/>
            <person name="Liu D.K."/>
            <person name="Tu X.D."/>
            <person name="Liu B."/>
            <person name="Hao Y."/>
            <person name="Liao X.Y."/>
            <person name="Jiang Y.T."/>
            <person name="Sun W.H."/>
            <person name="Chen J."/>
            <person name="Chen Y.Q."/>
            <person name="Ai Y."/>
            <person name="Zhai J.W."/>
            <person name="Wu S.S."/>
            <person name="Zhou Z."/>
            <person name="Hsiao Y.Y."/>
            <person name="Wu W.L."/>
            <person name="Chen Y.Y."/>
            <person name="Lin Y.F."/>
            <person name="Hsu J.L."/>
            <person name="Li C.Y."/>
            <person name="Wang Z.W."/>
            <person name="Zhao X."/>
            <person name="Zhong W.Y."/>
            <person name="Ma X.K."/>
            <person name="Ma L."/>
            <person name="Huang J."/>
            <person name="Chen G.Z."/>
            <person name="Huang M.Z."/>
            <person name="Huang L."/>
            <person name="Peng D.H."/>
            <person name="Luo Y.B."/>
            <person name="Zou S.Q."/>
            <person name="Chen S.P."/>
            <person name="Lan S."/>
            <person name="Tsai W.C."/>
            <person name="Van de Peer Y."/>
            <person name="Liu Z.J."/>
        </authorList>
    </citation>
    <scope>NUCLEOTIDE SEQUENCE [LARGE SCALE GENOMIC DNA]</scope>
    <source>
        <strain evidence="2">Lor288</strain>
    </source>
</reference>
<protein>
    <submittedName>
        <fullName evidence="2">Uncharacterized protein</fullName>
    </submittedName>
</protein>
<dbReference type="EMBL" id="JBBWWR010000013">
    <property type="protein sequence ID" value="KAK8955534.1"/>
    <property type="molecule type" value="Genomic_DNA"/>
</dbReference>
<evidence type="ECO:0000313" key="2">
    <source>
        <dbReference type="EMBL" id="KAK8955534.1"/>
    </source>
</evidence>
<feature type="signal peptide" evidence="1">
    <location>
        <begin position="1"/>
        <end position="21"/>
    </location>
</feature>
<keyword evidence="3" id="KW-1185">Reference proteome</keyword>
<name>A0ABR2LZD0_9ASPA</name>
<gene>
    <name evidence="2" type="ORF">KSP40_PGU010463</name>
</gene>
<dbReference type="Proteomes" id="UP001412067">
    <property type="component" value="Unassembled WGS sequence"/>
</dbReference>
<proteinExistence type="predicted"/>